<organism evidence="1 2">
    <name type="scientific">Bryocella elongata</name>
    <dbReference type="NCBI Taxonomy" id="863522"/>
    <lineage>
        <taxon>Bacteria</taxon>
        <taxon>Pseudomonadati</taxon>
        <taxon>Acidobacteriota</taxon>
        <taxon>Terriglobia</taxon>
        <taxon>Terriglobales</taxon>
        <taxon>Acidobacteriaceae</taxon>
        <taxon>Bryocella</taxon>
    </lineage>
</organism>
<evidence type="ECO:0000313" key="2">
    <source>
        <dbReference type="Proteomes" id="UP000236728"/>
    </source>
</evidence>
<dbReference type="RefSeq" id="WP_235011743.1">
    <property type="nucleotide sequence ID" value="NZ_FNVA01000008.1"/>
</dbReference>
<name>A0A1H6BYY1_9BACT</name>
<keyword evidence="2" id="KW-1185">Reference proteome</keyword>
<dbReference type="Proteomes" id="UP000236728">
    <property type="component" value="Unassembled WGS sequence"/>
</dbReference>
<evidence type="ECO:0000313" key="1">
    <source>
        <dbReference type="EMBL" id="SEG65910.1"/>
    </source>
</evidence>
<dbReference type="AlphaFoldDB" id="A0A1H6BYY1"/>
<sequence length="90" mass="10138">MANINEQGNGDRNNGMDHAWPGHVDYRLGFGSEQVSDVMWRCRVLRAGKLYSTSLFATKDEADEFAKRLGESEPDKMFNVEAIKAASVWN</sequence>
<accession>A0A1H6BYY1</accession>
<dbReference type="EMBL" id="FNVA01000008">
    <property type="protein sequence ID" value="SEG65910.1"/>
    <property type="molecule type" value="Genomic_DNA"/>
</dbReference>
<protein>
    <submittedName>
        <fullName evidence="1">Uncharacterized protein</fullName>
    </submittedName>
</protein>
<proteinExistence type="predicted"/>
<gene>
    <name evidence="1" type="ORF">SAMN05421819_4080</name>
</gene>
<reference evidence="1 2" key="1">
    <citation type="submission" date="2016-10" db="EMBL/GenBank/DDBJ databases">
        <authorList>
            <person name="de Groot N.N."/>
        </authorList>
    </citation>
    <scope>NUCLEOTIDE SEQUENCE [LARGE SCALE GENOMIC DNA]</scope>
    <source>
        <strain evidence="1 2">DSM 22489</strain>
    </source>
</reference>